<name>A0A922IDT6_DERFA</name>
<feature type="transmembrane region" description="Helical" evidence="1">
    <location>
        <begin position="20"/>
        <end position="49"/>
    </location>
</feature>
<gene>
    <name evidence="2" type="ORF">DERF_002457</name>
</gene>
<reference evidence="2" key="2">
    <citation type="journal article" date="2022" name="Res Sq">
        <title>Comparative Genomics Reveals Insights into the Divergent Evolution of Astigmatic Mites and Household Pest Adaptations.</title>
        <authorList>
            <person name="Xiong Q."/>
            <person name="Wan A.T.-Y."/>
            <person name="Liu X.-Y."/>
            <person name="Fung C.S.-H."/>
            <person name="Xiao X."/>
            <person name="Malainual N."/>
            <person name="Hou J."/>
            <person name="Wang L."/>
            <person name="Wang M."/>
            <person name="Yang K."/>
            <person name="Cui Y."/>
            <person name="Leung E."/>
            <person name="Nong W."/>
            <person name="Shin S.-K."/>
            <person name="Au S."/>
            <person name="Jeong K.Y."/>
            <person name="Chew F.T."/>
            <person name="Hui J."/>
            <person name="Leung T.F."/>
            <person name="Tungtrongchitr A."/>
            <person name="Zhong N."/>
            <person name="Liu Z."/>
            <person name="Tsui S."/>
        </authorList>
    </citation>
    <scope>NUCLEOTIDE SEQUENCE</scope>
    <source>
        <strain evidence="2">Derf</strain>
        <tissue evidence="2">Whole organism</tissue>
    </source>
</reference>
<keyword evidence="1" id="KW-0812">Transmembrane</keyword>
<evidence type="ECO:0000313" key="3">
    <source>
        <dbReference type="Proteomes" id="UP000790347"/>
    </source>
</evidence>
<organism evidence="2 3">
    <name type="scientific">Dermatophagoides farinae</name>
    <name type="common">American house dust mite</name>
    <dbReference type="NCBI Taxonomy" id="6954"/>
    <lineage>
        <taxon>Eukaryota</taxon>
        <taxon>Metazoa</taxon>
        <taxon>Ecdysozoa</taxon>
        <taxon>Arthropoda</taxon>
        <taxon>Chelicerata</taxon>
        <taxon>Arachnida</taxon>
        <taxon>Acari</taxon>
        <taxon>Acariformes</taxon>
        <taxon>Sarcoptiformes</taxon>
        <taxon>Astigmata</taxon>
        <taxon>Psoroptidia</taxon>
        <taxon>Analgoidea</taxon>
        <taxon>Pyroglyphidae</taxon>
        <taxon>Dermatophagoidinae</taxon>
        <taxon>Dermatophagoides</taxon>
    </lineage>
</organism>
<dbReference type="Proteomes" id="UP000790347">
    <property type="component" value="Unassembled WGS sequence"/>
</dbReference>
<protein>
    <submittedName>
        <fullName evidence="2">Uncharacterized protein</fullName>
    </submittedName>
</protein>
<dbReference type="AlphaFoldDB" id="A0A922IDT6"/>
<proteinExistence type="predicted"/>
<dbReference type="EMBL" id="ASGP02000001">
    <property type="protein sequence ID" value="KAH9528516.1"/>
    <property type="molecule type" value="Genomic_DNA"/>
</dbReference>
<accession>A0A922IDT6</accession>
<keyword evidence="1" id="KW-1133">Transmembrane helix</keyword>
<comment type="caution">
    <text evidence="2">The sequence shown here is derived from an EMBL/GenBank/DDBJ whole genome shotgun (WGS) entry which is preliminary data.</text>
</comment>
<reference evidence="2" key="1">
    <citation type="submission" date="2013-05" db="EMBL/GenBank/DDBJ databases">
        <authorList>
            <person name="Yim A.K.Y."/>
            <person name="Chan T.F."/>
            <person name="Ji K.M."/>
            <person name="Liu X.Y."/>
            <person name="Zhou J.W."/>
            <person name="Li R.Q."/>
            <person name="Yang K.Y."/>
            <person name="Li J."/>
            <person name="Li M."/>
            <person name="Law P.T.W."/>
            <person name="Wu Y.L."/>
            <person name="Cai Z.L."/>
            <person name="Qin H."/>
            <person name="Bao Y."/>
            <person name="Leung R.K.K."/>
            <person name="Ng P.K.S."/>
            <person name="Zou J."/>
            <person name="Zhong X.J."/>
            <person name="Ran P.X."/>
            <person name="Zhong N.S."/>
            <person name="Liu Z.G."/>
            <person name="Tsui S.K.W."/>
        </authorList>
    </citation>
    <scope>NUCLEOTIDE SEQUENCE</scope>
    <source>
        <strain evidence="2">Derf</strain>
        <tissue evidence="2">Whole organism</tissue>
    </source>
</reference>
<evidence type="ECO:0000313" key="2">
    <source>
        <dbReference type="EMBL" id="KAH9528516.1"/>
    </source>
</evidence>
<evidence type="ECO:0000256" key="1">
    <source>
        <dbReference type="SAM" id="Phobius"/>
    </source>
</evidence>
<sequence length="91" mass="10591">MADSDYDFVDDPDEPIYPVILPNIIFIFMLIFTILFFIIVLATILYCLFRPGTDEDERLNLMLKNQNQSLGQQPQPQQSPMLIVFYCSPLE</sequence>
<keyword evidence="1" id="KW-0472">Membrane</keyword>
<keyword evidence="3" id="KW-1185">Reference proteome</keyword>